<feature type="transmembrane region" description="Helical" evidence="6">
    <location>
        <begin position="208"/>
        <end position="228"/>
    </location>
</feature>
<name>A0AAD4LIE9_9AGAM</name>
<organism evidence="7 8">
    <name type="scientific">Lactarius akahatsu</name>
    <dbReference type="NCBI Taxonomy" id="416441"/>
    <lineage>
        <taxon>Eukaryota</taxon>
        <taxon>Fungi</taxon>
        <taxon>Dikarya</taxon>
        <taxon>Basidiomycota</taxon>
        <taxon>Agaricomycotina</taxon>
        <taxon>Agaricomycetes</taxon>
        <taxon>Russulales</taxon>
        <taxon>Russulaceae</taxon>
        <taxon>Lactarius</taxon>
    </lineage>
</organism>
<evidence type="ECO:0008006" key="9">
    <source>
        <dbReference type="Google" id="ProtNLM"/>
    </source>
</evidence>
<evidence type="ECO:0000256" key="1">
    <source>
        <dbReference type="ARBA" id="ARBA00004141"/>
    </source>
</evidence>
<feature type="transmembrane region" description="Helical" evidence="6">
    <location>
        <begin position="293"/>
        <end position="313"/>
    </location>
</feature>
<sequence>MSVLDGVYGTVCNAEQYQLSNDTNPTITCLTHGQSIGLALTAEASFLSLAAVIIVLVLIGRNVLRYRRALPKGGWKLLRVPADIYMLSLFVYDILEALGGILDVRWAHNGIVTVGPYCTAQGIIQQSGELGVALITLILTVHTFVVALWKVGIGARHFAFGMVALTSLFVVLWVGIGNGIHKNFETPTPYWCWIGPEYGAERLAGEYIWLWIALFASVIMYIPLYFWMKGRLSVDPDKWYKFRLSESDDGYTQRRSALGMLSYPLAYSFVVLPVSIARWLVFSNKKVPSAAAFFAVSMFNLSGAINVLLFLIVRPGLLLFSPPEEFGEPEGAEIEDPTTGSTMTPDTPKYSHSPQPTGMSLADVADDGAWNLTADGNNVALSRIDSRPRSDGI</sequence>
<keyword evidence="4 6" id="KW-0472">Membrane</keyword>
<comment type="subcellular location">
    <subcellularLocation>
        <location evidence="1">Membrane</location>
        <topology evidence="1">Multi-pass membrane protein</topology>
    </subcellularLocation>
</comment>
<gene>
    <name evidence="7" type="ORF">EDB92DRAFT_1998130</name>
</gene>
<evidence type="ECO:0000256" key="6">
    <source>
        <dbReference type="SAM" id="Phobius"/>
    </source>
</evidence>
<evidence type="ECO:0000256" key="2">
    <source>
        <dbReference type="ARBA" id="ARBA00022692"/>
    </source>
</evidence>
<comment type="caution">
    <text evidence="7">The sequence shown here is derived from an EMBL/GenBank/DDBJ whole genome shotgun (WGS) entry which is preliminary data.</text>
</comment>
<dbReference type="Gene3D" id="1.20.1070.10">
    <property type="entry name" value="Rhodopsin 7-helix transmembrane proteins"/>
    <property type="match status" value="1"/>
</dbReference>
<protein>
    <recommendedName>
        <fullName evidence="9">Glucose receptor Git3 N-terminal domain-containing protein</fullName>
    </recommendedName>
</protein>
<feature type="transmembrane region" description="Helical" evidence="6">
    <location>
        <begin position="130"/>
        <end position="151"/>
    </location>
</feature>
<dbReference type="GO" id="GO:0007189">
    <property type="term" value="P:adenylate cyclase-activating G protein-coupled receptor signaling pathway"/>
    <property type="evidence" value="ECO:0007669"/>
    <property type="project" value="TreeGrafter"/>
</dbReference>
<evidence type="ECO:0000313" key="8">
    <source>
        <dbReference type="Proteomes" id="UP001201163"/>
    </source>
</evidence>
<evidence type="ECO:0000313" key="7">
    <source>
        <dbReference type="EMBL" id="KAH8990578.1"/>
    </source>
</evidence>
<proteinExistence type="predicted"/>
<dbReference type="EMBL" id="JAKELL010000030">
    <property type="protein sequence ID" value="KAH8990578.1"/>
    <property type="molecule type" value="Genomic_DNA"/>
</dbReference>
<feature type="region of interest" description="Disordered" evidence="5">
    <location>
        <begin position="328"/>
        <end position="363"/>
    </location>
</feature>
<feature type="transmembrane region" description="Helical" evidence="6">
    <location>
        <begin position="44"/>
        <end position="64"/>
    </location>
</feature>
<dbReference type="PANTHER" id="PTHR23112:SF37">
    <property type="entry name" value="G PROTEIN-COUPLED RECEPTOR GPR1"/>
    <property type="match status" value="1"/>
</dbReference>
<keyword evidence="2 6" id="KW-0812">Transmembrane</keyword>
<keyword evidence="8" id="KW-1185">Reference proteome</keyword>
<evidence type="ECO:0000256" key="5">
    <source>
        <dbReference type="SAM" id="MobiDB-lite"/>
    </source>
</evidence>
<dbReference type="PANTHER" id="PTHR23112">
    <property type="entry name" value="G PROTEIN-COUPLED RECEPTOR 157-RELATED"/>
    <property type="match status" value="1"/>
</dbReference>
<evidence type="ECO:0000256" key="4">
    <source>
        <dbReference type="ARBA" id="ARBA00023136"/>
    </source>
</evidence>
<evidence type="ECO:0000256" key="3">
    <source>
        <dbReference type="ARBA" id="ARBA00022989"/>
    </source>
</evidence>
<feature type="compositionally biased region" description="Polar residues" evidence="5">
    <location>
        <begin position="338"/>
        <end position="358"/>
    </location>
</feature>
<keyword evidence="3 6" id="KW-1133">Transmembrane helix</keyword>
<dbReference type="Proteomes" id="UP001201163">
    <property type="component" value="Unassembled WGS sequence"/>
</dbReference>
<feature type="transmembrane region" description="Helical" evidence="6">
    <location>
        <begin position="158"/>
        <end position="176"/>
    </location>
</feature>
<dbReference type="GO" id="GO:0004930">
    <property type="term" value="F:G protein-coupled receptor activity"/>
    <property type="evidence" value="ECO:0007669"/>
    <property type="project" value="TreeGrafter"/>
</dbReference>
<dbReference type="GO" id="GO:0005886">
    <property type="term" value="C:plasma membrane"/>
    <property type="evidence" value="ECO:0007669"/>
    <property type="project" value="TreeGrafter"/>
</dbReference>
<feature type="transmembrane region" description="Helical" evidence="6">
    <location>
        <begin position="261"/>
        <end position="281"/>
    </location>
</feature>
<reference evidence="7" key="1">
    <citation type="submission" date="2022-01" db="EMBL/GenBank/DDBJ databases">
        <title>Comparative genomics reveals a dynamic genome evolution in the ectomycorrhizal milk-cap (Lactarius) mushrooms.</title>
        <authorList>
            <consortium name="DOE Joint Genome Institute"/>
            <person name="Lebreton A."/>
            <person name="Tang N."/>
            <person name="Kuo A."/>
            <person name="LaButti K."/>
            <person name="Drula E."/>
            <person name="Barry K."/>
            <person name="Clum A."/>
            <person name="Lipzen A."/>
            <person name="Mousain D."/>
            <person name="Ng V."/>
            <person name="Wang R."/>
            <person name="Wang X."/>
            <person name="Dai Y."/>
            <person name="Henrissat B."/>
            <person name="Grigoriev I.V."/>
            <person name="Guerin-Laguette A."/>
            <person name="Yu F."/>
            <person name="Martin F.M."/>
        </authorList>
    </citation>
    <scope>NUCLEOTIDE SEQUENCE</scope>
    <source>
        <strain evidence="7">QP</strain>
    </source>
</reference>
<dbReference type="AlphaFoldDB" id="A0AAD4LIE9"/>
<accession>A0AAD4LIE9</accession>